<sequence>MKKKFMYLACAAAAAMMLTACGGGGKDVEIDMEALASDLLETVTSDSLSQTSSDMLSSIYFYDGDKVDEAVAYTSSGATSCEIAVVKSKDASDTSEIEKNFQTRVDNQAELYASYNAPEAERLENDAIIESAGAYTVLCVCDDPDAAEEVLEEYGF</sequence>
<dbReference type="PROSITE" id="PS51257">
    <property type="entry name" value="PROKAR_LIPOPROTEIN"/>
    <property type="match status" value="1"/>
</dbReference>
<reference evidence="2" key="1">
    <citation type="submission" date="2020-10" db="EMBL/GenBank/DDBJ databases">
        <authorList>
            <person name="Gilroy R."/>
        </authorList>
    </citation>
    <scope>NUCLEOTIDE SEQUENCE</scope>
    <source>
        <strain evidence="2">ChiSjej4B22-8148</strain>
    </source>
</reference>
<feature type="chain" id="PRO_5039139526" evidence="1">
    <location>
        <begin position="23"/>
        <end position="156"/>
    </location>
</feature>
<dbReference type="EMBL" id="DVGK01000044">
    <property type="protein sequence ID" value="HIR13059.1"/>
    <property type="molecule type" value="Genomic_DNA"/>
</dbReference>
<dbReference type="Pfam" id="PF14270">
    <property type="entry name" value="DUF4358"/>
    <property type="match status" value="1"/>
</dbReference>
<proteinExistence type="predicted"/>
<evidence type="ECO:0000256" key="1">
    <source>
        <dbReference type="SAM" id="SignalP"/>
    </source>
</evidence>
<reference evidence="2" key="2">
    <citation type="journal article" date="2021" name="PeerJ">
        <title>Extensive microbial diversity within the chicken gut microbiome revealed by metagenomics and culture.</title>
        <authorList>
            <person name="Gilroy R."/>
            <person name="Ravi A."/>
            <person name="Getino M."/>
            <person name="Pursley I."/>
            <person name="Horton D.L."/>
            <person name="Alikhan N.F."/>
            <person name="Baker D."/>
            <person name="Gharbi K."/>
            <person name="Hall N."/>
            <person name="Watson M."/>
            <person name="Adriaenssens E.M."/>
            <person name="Foster-Nyarko E."/>
            <person name="Jarju S."/>
            <person name="Secka A."/>
            <person name="Antonio M."/>
            <person name="Oren A."/>
            <person name="Chaudhuri R.R."/>
            <person name="La Ragione R."/>
            <person name="Hildebrand F."/>
            <person name="Pallen M.J."/>
        </authorList>
    </citation>
    <scope>NUCLEOTIDE SEQUENCE</scope>
    <source>
        <strain evidence="2">ChiSjej4B22-8148</strain>
    </source>
</reference>
<dbReference type="InterPro" id="IPR025648">
    <property type="entry name" value="DUF4358"/>
</dbReference>
<accession>A0A9D1ACU0</accession>
<dbReference type="Proteomes" id="UP000886757">
    <property type="component" value="Unassembled WGS sequence"/>
</dbReference>
<evidence type="ECO:0000313" key="3">
    <source>
        <dbReference type="Proteomes" id="UP000886757"/>
    </source>
</evidence>
<keyword evidence="1" id="KW-0732">Signal</keyword>
<evidence type="ECO:0000313" key="2">
    <source>
        <dbReference type="EMBL" id="HIR13059.1"/>
    </source>
</evidence>
<organism evidence="2 3">
    <name type="scientific">Candidatus Choladousia intestinavium</name>
    <dbReference type="NCBI Taxonomy" id="2840727"/>
    <lineage>
        <taxon>Bacteria</taxon>
        <taxon>Bacillati</taxon>
        <taxon>Bacillota</taxon>
        <taxon>Clostridia</taxon>
        <taxon>Lachnospirales</taxon>
        <taxon>Lachnospiraceae</taxon>
        <taxon>Lachnospiraceae incertae sedis</taxon>
        <taxon>Candidatus Choladousia</taxon>
    </lineage>
</organism>
<feature type="signal peptide" evidence="1">
    <location>
        <begin position="1"/>
        <end position="22"/>
    </location>
</feature>
<gene>
    <name evidence="2" type="ORF">IAB31_03935</name>
</gene>
<protein>
    <submittedName>
        <fullName evidence="2">DUF4358 domain-containing protein</fullName>
    </submittedName>
</protein>
<dbReference type="AlphaFoldDB" id="A0A9D1ACU0"/>
<comment type="caution">
    <text evidence="2">The sequence shown here is derived from an EMBL/GenBank/DDBJ whole genome shotgun (WGS) entry which is preliminary data.</text>
</comment>
<name>A0A9D1ACU0_9FIRM</name>